<dbReference type="GO" id="GO:0008233">
    <property type="term" value="F:peptidase activity"/>
    <property type="evidence" value="ECO:0007669"/>
    <property type="project" value="UniProtKB-KW"/>
</dbReference>
<dbReference type="EMBL" id="CACSLK010027813">
    <property type="protein sequence ID" value="CAA0830191.1"/>
    <property type="molecule type" value="Genomic_DNA"/>
</dbReference>
<evidence type="ECO:0000256" key="8">
    <source>
        <dbReference type="ARBA" id="ARBA00023268"/>
    </source>
</evidence>
<dbReference type="FunFam" id="3.30.70.270:FF:000020">
    <property type="entry name" value="Transposon Tf2-6 polyprotein-like Protein"/>
    <property type="match status" value="1"/>
</dbReference>
<dbReference type="Gene3D" id="3.30.70.270">
    <property type="match status" value="2"/>
</dbReference>
<dbReference type="FunFam" id="3.10.10.10:FF:000007">
    <property type="entry name" value="Retrovirus-related Pol polyprotein from transposon 17.6-like Protein"/>
    <property type="match status" value="1"/>
</dbReference>
<evidence type="ECO:0000256" key="2">
    <source>
        <dbReference type="ARBA" id="ARBA00022679"/>
    </source>
</evidence>
<evidence type="ECO:0000256" key="7">
    <source>
        <dbReference type="ARBA" id="ARBA00022918"/>
    </source>
</evidence>
<evidence type="ECO:0000256" key="1">
    <source>
        <dbReference type="ARBA" id="ARBA00022670"/>
    </source>
</evidence>
<organism evidence="10 11">
    <name type="scientific">Striga hermonthica</name>
    <name type="common">Purple witchweed</name>
    <name type="synonym">Buchnera hermonthica</name>
    <dbReference type="NCBI Taxonomy" id="68872"/>
    <lineage>
        <taxon>Eukaryota</taxon>
        <taxon>Viridiplantae</taxon>
        <taxon>Streptophyta</taxon>
        <taxon>Embryophyta</taxon>
        <taxon>Tracheophyta</taxon>
        <taxon>Spermatophyta</taxon>
        <taxon>Magnoliopsida</taxon>
        <taxon>eudicotyledons</taxon>
        <taxon>Gunneridae</taxon>
        <taxon>Pentapetalae</taxon>
        <taxon>asterids</taxon>
        <taxon>lamiids</taxon>
        <taxon>Lamiales</taxon>
        <taxon>Orobanchaceae</taxon>
        <taxon>Buchnereae</taxon>
        <taxon>Striga</taxon>
    </lineage>
</organism>
<keyword evidence="3" id="KW-0548">Nucleotidyltransferase</keyword>
<dbReference type="AlphaFoldDB" id="A0A9N7RGX8"/>
<keyword evidence="4" id="KW-0540">Nuclease</keyword>
<dbReference type="GO" id="GO:0004519">
    <property type="term" value="F:endonuclease activity"/>
    <property type="evidence" value="ECO:0007669"/>
    <property type="project" value="UniProtKB-KW"/>
</dbReference>
<protein>
    <submittedName>
        <fullName evidence="10">Uncharacterized mitochondrial protein AtMg00860</fullName>
    </submittedName>
</protein>
<dbReference type="InterPro" id="IPR043502">
    <property type="entry name" value="DNA/RNA_pol_sf"/>
</dbReference>
<keyword evidence="6" id="KW-0378">Hydrolase</keyword>
<evidence type="ECO:0000256" key="3">
    <source>
        <dbReference type="ARBA" id="ARBA00022695"/>
    </source>
</evidence>
<dbReference type="InterPro" id="IPR000477">
    <property type="entry name" value="RT_dom"/>
</dbReference>
<evidence type="ECO:0000256" key="4">
    <source>
        <dbReference type="ARBA" id="ARBA00022722"/>
    </source>
</evidence>
<evidence type="ECO:0000313" key="11">
    <source>
        <dbReference type="Proteomes" id="UP001153555"/>
    </source>
</evidence>
<keyword evidence="11" id="KW-1185">Reference proteome</keyword>
<dbReference type="InterPro" id="IPR043128">
    <property type="entry name" value="Rev_trsase/Diguanyl_cyclase"/>
</dbReference>
<proteinExistence type="predicted"/>
<keyword evidence="8" id="KW-0511">Multifunctional enzyme</keyword>
<dbReference type="Pfam" id="PF17919">
    <property type="entry name" value="RT_RNaseH_2"/>
    <property type="match status" value="1"/>
</dbReference>
<dbReference type="PROSITE" id="PS50878">
    <property type="entry name" value="RT_POL"/>
    <property type="match status" value="1"/>
</dbReference>
<feature type="domain" description="Reverse transcriptase" evidence="9">
    <location>
        <begin position="72"/>
        <end position="251"/>
    </location>
</feature>
<comment type="caution">
    <text evidence="10">The sequence shown here is derived from an EMBL/GenBank/DDBJ whole genome shotgun (WGS) entry which is preliminary data.</text>
</comment>
<dbReference type="Pfam" id="PF00078">
    <property type="entry name" value="RVT_1"/>
    <property type="match status" value="1"/>
</dbReference>
<dbReference type="InterPro" id="IPR041577">
    <property type="entry name" value="RT_RNaseH_2"/>
</dbReference>
<dbReference type="Proteomes" id="UP001153555">
    <property type="component" value="Unassembled WGS sequence"/>
</dbReference>
<dbReference type="PANTHER" id="PTHR37984:SF5">
    <property type="entry name" value="PROTEIN NYNRIN-LIKE"/>
    <property type="match status" value="1"/>
</dbReference>
<sequence length="461" mass="53013">MEVQRAGNGKEVLKPILEEYQDIFQEPKGLPPKREIEHHITLKADSLPKQQYHYRVSHDQKNTIEEIVQEMLKSGIIQNNKSPFAAPVLLVKKKDLTWRLCVDYRYLNSLTIKHEFPIPVIEELLDELQGSSCFSKIDLRSCYFQILMKEEHRPLTAFTTHSGHYEFLVMPFGLCNAPATFQSLMNQVFQNCLRKFVLVFFYDILIYSKSWEEHCEHLRIVLQLLRDNTLYAKQSKCQFGDPTVEYLGHIISAEGVSTDPKKIQSMLLWPTPTTVKKLRGFLGLTGYYRRFIKGYGEISKPLTLLLRKNQFHWGKEADEAFSRLKKAMTSAPVLSLPNFSKPFIVETDASGYGIGAVLMQEGNNEEMIKEFKEDMMKTFKMTDVGQMSYFLGIEITSIQSTIASILLATSPSLATTSPSHPSLNKPESFILIYRLMRLFFDWGLVVFQSSHTQESPEKPLP</sequence>
<dbReference type="SUPFAM" id="SSF56672">
    <property type="entry name" value="DNA/RNA polymerases"/>
    <property type="match status" value="1"/>
</dbReference>
<dbReference type="Gene3D" id="3.10.10.10">
    <property type="entry name" value="HIV Type 1 Reverse Transcriptase, subunit A, domain 1"/>
    <property type="match status" value="1"/>
</dbReference>
<keyword evidence="2" id="KW-0808">Transferase</keyword>
<evidence type="ECO:0000259" key="9">
    <source>
        <dbReference type="PROSITE" id="PS50878"/>
    </source>
</evidence>
<dbReference type="PANTHER" id="PTHR37984">
    <property type="entry name" value="PROTEIN CBG26694"/>
    <property type="match status" value="1"/>
</dbReference>
<dbReference type="GO" id="GO:0006508">
    <property type="term" value="P:proteolysis"/>
    <property type="evidence" value="ECO:0007669"/>
    <property type="project" value="UniProtKB-KW"/>
</dbReference>
<dbReference type="OrthoDB" id="542221at2759"/>
<dbReference type="CDD" id="cd01647">
    <property type="entry name" value="RT_LTR"/>
    <property type="match status" value="1"/>
</dbReference>
<keyword evidence="1" id="KW-0645">Protease</keyword>
<dbReference type="InterPro" id="IPR050951">
    <property type="entry name" value="Retrovirus_Pol_polyprotein"/>
</dbReference>
<gene>
    <name evidence="10" type="ORF">SHERM_25651</name>
</gene>
<name>A0A9N7RGX8_STRHE</name>
<dbReference type="GO" id="GO:0003964">
    <property type="term" value="F:RNA-directed DNA polymerase activity"/>
    <property type="evidence" value="ECO:0007669"/>
    <property type="project" value="UniProtKB-KW"/>
</dbReference>
<reference evidence="10" key="1">
    <citation type="submission" date="2019-12" db="EMBL/GenBank/DDBJ databases">
        <authorList>
            <person name="Scholes J."/>
        </authorList>
    </citation>
    <scope>NUCLEOTIDE SEQUENCE</scope>
</reference>
<keyword evidence="5" id="KW-0255">Endonuclease</keyword>
<evidence type="ECO:0000313" key="10">
    <source>
        <dbReference type="EMBL" id="CAA0830191.1"/>
    </source>
</evidence>
<evidence type="ECO:0000256" key="5">
    <source>
        <dbReference type="ARBA" id="ARBA00022759"/>
    </source>
</evidence>
<evidence type="ECO:0000256" key="6">
    <source>
        <dbReference type="ARBA" id="ARBA00022801"/>
    </source>
</evidence>
<accession>A0A9N7RGX8</accession>
<keyword evidence="7" id="KW-0695">RNA-directed DNA polymerase</keyword>